<evidence type="ECO:0000256" key="7">
    <source>
        <dbReference type="RuleBase" id="RU365044"/>
    </source>
</evidence>
<evidence type="ECO:0000256" key="4">
    <source>
        <dbReference type="ARBA" id="ARBA00023002"/>
    </source>
</evidence>
<dbReference type="GO" id="GO:0033745">
    <property type="term" value="F:L-methionine-(R)-S-oxide reductase activity"/>
    <property type="evidence" value="ECO:0007669"/>
    <property type="project" value="UniProtKB-EC"/>
</dbReference>
<comment type="similarity">
    <text evidence="1 7">Belongs to the MsrB Met sulfoxide reductase family.</text>
</comment>
<dbReference type="PANTHER" id="PTHR10173">
    <property type="entry name" value="METHIONINE SULFOXIDE REDUCTASE"/>
    <property type="match status" value="1"/>
</dbReference>
<dbReference type="GO" id="GO:0030091">
    <property type="term" value="P:protein repair"/>
    <property type="evidence" value="ECO:0007669"/>
    <property type="project" value="InterPro"/>
</dbReference>
<feature type="compositionally biased region" description="Gly residues" evidence="8">
    <location>
        <begin position="234"/>
        <end position="264"/>
    </location>
</feature>
<keyword evidence="2 7" id="KW-0479">Metal-binding</keyword>
<evidence type="ECO:0000256" key="8">
    <source>
        <dbReference type="SAM" id="MobiDB-lite"/>
    </source>
</evidence>
<dbReference type="PROSITE" id="PS51790">
    <property type="entry name" value="MSRB"/>
    <property type="match status" value="1"/>
</dbReference>
<dbReference type="Gene3D" id="2.170.150.20">
    <property type="entry name" value="Peptide methionine sulfoxide reductase"/>
    <property type="match status" value="1"/>
</dbReference>
<dbReference type="GO" id="GO:0006979">
    <property type="term" value="P:response to oxidative stress"/>
    <property type="evidence" value="ECO:0007669"/>
    <property type="project" value="InterPro"/>
</dbReference>
<proteinExistence type="inferred from homology"/>
<evidence type="ECO:0000256" key="6">
    <source>
        <dbReference type="ARBA" id="ARBA00049261"/>
    </source>
</evidence>
<dbReference type="NCBIfam" id="TIGR00357">
    <property type="entry name" value="peptide-methionine (R)-S-oxide reductase MsrB"/>
    <property type="match status" value="1"/>
</dbReference>
<comment type="catalytic activity">
    <reaction evidence="5 7">
        <text>L-methionyl-[protein] + [thioredoxin]-disulfide + H2O = L-methionyl-(R)-S-oxide-[protein] + [thioredoxin]-dithiol</text>
        <dbReference type="Rhea" id="RHEA:24164"/>
        <dbReference type="Rhea" id="RHEA-COMP:10698"/>
        <dbReference type="Rhea" id="RHEA-COMP:10700"/>
        <dbReference type="Rhea" id="RHEA-COMP:12313"/>
        <dbReference type="Rhea" id="RHEA-COMP:12314"/>
        <dbReference type="ChEBI" id="CHEBI:15377"/>
        <dbReference type="ChEBI" id="CHEBI:16044"/>
        <dbReference type="ChEBI" id="CHEBI:29950"/>
        <dbReference type="ChEBI" id="CHEBI:45764"/>
        <dbReference type="ChEBI" id="CHEBI:50058"/>
        <dbReference type="EC" id="1.8.4.12"/>
    </reaction>
</comment>
<dbReference type="GO" id="GO:0005737">
    <property type="term" value="C:cytoplasm"/>
    <property type="evidence" value="ECO:0007669"/>
    <property type="project" value="TreeGrafter"/>
</dbReference>
<keyword evidence="4 7" id="KW-0560">Oxidoreductase</keyword>
<evidence type="ECO:0000256" key="3">
    <source>
        <dbReference type="ARBA" id="ARBA00022833"/>
    </source>
</evidence>
<comment type="function">
    <text evidence="7">Methionine-sulfoxide reductase that specifically reduces methionine (R)-sulfoxide back to methionine. While in many cases methionine oxidation is the result of random oxidation following oxidative stress, methionine oxidation is also a post-translational modification that takes place on specific residues.</text>
</comment>
<organism evidence="10 11">
    <name type="scientific">Oncorhynchus mykiss</name>
    <name type="common">Rainbow trout</name>
    <name type="synonym">Salmo gairdneri</name>
    <dbReference type="NCBI Taxonomy" id="8022"/>
    <lineage>
        <taxon>Eukaryota</taxon>
        <taxon>Metazoa</taxon>
        <taxon>Chordata</taxon>
        <taxon>Craniata</taxon>
        <taxon>Vertebrata</taxon>
        <taxon>Euteleostomi</taxon>
        <taxon>Actinopterygii</taxon>
        <taxon>Neopterygii</taxon>
        <taxon>Teleostei</taxon>
        <taxon>Protacanthopterygii</taxon>
        <taxon>Salmoniformes</taxon>
        <taxon>Salmonidae</taxon>
        <taxon>Salmoninae</taxon>
        <taxon>Oncorhynchus</taxon>
    </lineage>
</organism>
<reference evidence="10" key="1">
    <citation type="submission" date="2020-07" db="EMBL/GenBank/DDBJ databases">
        <title>A long reads based de novo assembly of the rainbow trout Arlee double haploid line genome.</title>
        <authorList>
            <person name="Gao G."/>
            <person name="Palti Y."/>
        </authorList>
    </citation>
    <scope>NUCLEOTIDE SEQUENCE [LARGE SCALE GENOMIC DNA]</scope>
</reference>
<reference evidence="10" key="2">
    <citation type="submission" date="2025-08" db="UniProtKB">
        <authorList>
            <consortium name="Ensembl"/>
        </authorList>
    </citation>
    <scope>IDENTIFICATION</scope>
</reference>
<evidence type="ECO:0000256" key="1">
    <source>
        <dbReference type="ARBA" id="ARBA00007174"/>
    </source>
</evidence>
<sequence length="264" mass="27717">MSSYNCLILTSGSTSNGGEYFILDQCLQHGLCPSRLCVSVCPFSSCLLTNRLTASALQSEAAMSGFNLLHLITNAKPVTLKPCGLPSGTCRTKKTWPKSFSQEELKKRLSPIQFHVTQEKGTESAFRGEYTEYKEDGIYTCVVCGSPLFKSETKFDSGSGWPSFYDLVKEESVTVTDDFAYGMHRVETSCSQCGSHLGHLFDDGPRPTGKRYCINSASLGFQSASASRPPSNGDGTGAGAGAGAGAGPGAGAGAGGAVGGKTEL</sequence>
<evidence type="ECO:0000259" key="9">
    <source>
        <dbReference type="PROSITE" id="PS51790"/>
    </source>
</evidence>
<protein>
    <recommendedName>
        <fullName evidence="7">Peptide-methionine (R)-S-oxide reductase</fullName>
        <ecNumber evidence="7">1.8.4.12</ecNumber>
    </recommendedName>
</protein>
<comment type="catalytic activity">
    <reaction evidence="6">
        <text>[thioredoxin]-disulfide + L-methionine + H2O = L-methionine (R)-S-oxide + [thioredoxin]-dithiol</text>
        <dbReference type="Rhea" id="RHEA:21260"/>
        <dbReference type="Rhea" id="RHEA-COMP:10698"/>
        <dbReference type="Rhea" id="RHEA-COMP:10700"/>
        <dbReference type="ChEBI" id="CHEBI:15377"/>
        <dbReference type="ChEBI" id="CHEBI:29950"/>
        <dbReference type="ChEBI" id="CHEBI:50058"/>
        <dbReference type="ChEBI" id="CHEBI:57844"/>
        <dbReference type="ChEBI" id="CHEBI:58773"/>
        <dbReference type="EC" id="1.8.4.14"/>
    </reaction>
</comment>
<dbReference type="GO" id="GO:0008270">
    <property type="term" value="F:zinc ion binding"/>
    <property type="evidence" value="ECO:0007669"/>
    <property type="project" value="UniProtKB-ARBA"/>
</dbReference>
<dbReference type="InterPro" id="IPR028427">
    <property type="entry name" value="Met_Sox_Rdtase_MsrB"/>
</dbReference>
<evidence type="ECO:0000313" key="10">
    <source>
        <dbReference type="Ensembl" id="ENSOMYP00000068439.2"/>
    </source>
</evidence>
<keyword evidence="11" id="KW-1185">Reference proteome</keyword>
<dbReference type="InterPro" id="IPR011057">
    <property type="entry name" value="Mss4-like_sf"/>
</dbReference>
<keyword evidence="3 7" id="KW-0862">Zinc</keyword>
<dbReference type="HAMAP" id="MF_01400">
    <property type="entry name" value="MsrB"/>
    <property type="match status" value="1"/>
</dbReference>
<dbReference type="GO" id="GO:0033743">
    <property type="term" value="F:peptide-methionine (R)-S-oxide reductase activity"/>
    <property type="evidence" value="ECO:0007669"/>
    <property type="project" value="UniProtKB-EC"/>
</dbReference>
<feature type="domain" description="MsrB" evidence="9">
    <location>
        <begin position="102"/>
        <end position="224"/>
    </location>
</feature>
<dbReference type="Pfam" id="PF01641">
    <property type="entry name" value="SelR"/>
    <property type="match status" value="1"/>
</dbReference>
<dbReference type="PANTHER" id="PTHR10173:SF56">
    <property type="entry name" value="METHIONINE-R-SULFOXIDE REDUCTASE B3"/>
    <property type="match status" value="1"/>
</dbReference>
<dbReference type="Ensembl" id="ENSOMYT00000074566.2">
    <property type="protein sequence ID" value="ENSOMYP00000068439.2"/>
    <property type="gene ID" value="ENSOMYG00000031693.2"/>
</dbReference>
<dbReference type="Proteomes" id="UP000694395">
    <property type="component" value="Chromosome 15"/>
</dbReference>
<dbReference type="GeneTree" id="ENSGT00940000155240"/>
<dbReference type="SUPFAM" id="SSF51316">
    <property type="entry name" value="Mss4-like"/>
    <property type="match status" value="1"/>
</dbReference>
<accession>A0A8C7SI72</accession>
<comment type="cofactor">
    <cofactor evidence="7">
        <name>Zn(2+)</name>
        <dbReference type="ChEBI" id="CHEBI:29105"/>
    </cofactor>
    <text evidence="7">Binds 1 zinc ion per subunit.</text>
</comment>
<dbReference type="AlphaFoldDB" id="A0A8C7SI72"/>
<dbReference type="InterPro" id="IPR002579">
    <property type="entry name" value="Met_Sox_Rdtase_MsrB_dom"/>
</dbReference>
<feature type="region of interest" description="Disordered" evidence="8">
    <location>
        <begin position="224"/>
        <end position="264"/>
    </location>
</feature>
<evidence type="ECO:0000313" key="11">
    <source>
        <dbReference type="Proteomes" id="UP000694395"/>
    </source>
</evidence>
<evidence type="ECO:0000256" key="5">
    <source>
        <dbReference type="ARBA" id="ARBA00048488"/>
    </source>
</evidence>
<evidence type="ECO:0000256" key="2">
    <source>
        <dbReference type="ARBA" id="ARBA00022723"/>
    </source>
</evidence>
<dbReference type="EC" id="1.8.4.12" evidence="7"/>
<dbReference type="FunFam" id="2.170.150.20:FF:000004">
    <property type="entry name" value="Peptide-methionine (R)-S-oxide reductase"/>
    <property type="match status" value="1"/>
</dbReference>
<reference evidence="10" key="3">
    <citation type="submission" date="2025-09" db="UniProtKB">
        <authorList>
            <consortium name="Ensembl"/>
        </authorList>
    </citation>
    <scope>IDENTIFICATION</scope>
</reference>
<name>A0A8C7SI72_ONCMY</name>